<comment type="similarity">
    <text evidence="9">Belongs to the methyl-accepting chemotaxis (MCP) protein family.</text>
</comment>
<keyword evidence="6 11" id="KW-1133">Transmembrane helix</keyword>
<dbReference type="CDD" id="cd12914">
    <property type="entry name" value="PDC1_DGC_like"/>
    <property type="match status" value="1"/>
</dbReference>
<dbReference type="InterPro" id="IPR004089">
    <property type="entry name" value="MCPsignal_dom"/>
</dbReference>
<dbReference type="SMART" id="SM00283">
    <property type="entry name" value="MA"/>
    <property type="match status" value="1"/>
</dbReference>
<dbReference type="RefSeq" id="WP_072326509.1">
    <property type="nucleotide sequence ID" value="NZ_FPJW01000008.1"/>
</dbReference>
<dbReference type="SUPFAM" id="SSF58104">
    <property type="entry name" value="Methyl-accepting chemotaxis protein (MCP) signaling domain"/>
    <property type="match status" value="1"/>
</dbReference>
<keyword evidence="4" id="KW-0997">Cell inner membrane</keyword>
<dbReference type="Pfam" id="PF00015">
    <property type="entry name" value="MCPsignal"/>
    <property type="match status" value="1"/>
</dbReference>
<evidence type="ECO:0000256" key="6">
    <source>
        <dbReference type="ARBA" id="ARBA00022989"/>
    </source>
</evidence>
<dbReference type="CDD" id="cd11386">
    <property type="entry name" value="MCP_signal"/>
    <property type="match status" value="1"/>
</dbReference>
<reference evidence="14 15" key="1">
    <citation type="submission" date="2016-11" db="EMBL/GenBank/DDBJ databases">
        <authorList>
            <person name="Jaros S."/>
            <person name="Januszkiewicz K."/>
            <person name="Wedrychowicz H."/>
        </authorList>
    </citation>
    <scope>NUCLEOTIDE SEQUENCE [LARGE SCALE GENOMIC DNA]</scope>
    <source>
        <strain evidence="14 15">DSM 21637</strain>
    </source>
</reference>
<keyword evidence="15" id="KW-1185">Reference proteome</keyword>
<keyword evidence="8 10" id="KW-0807">Transducer</keyword>
<dbReference type="GO" id="GO:0006935">
    <property type="term" value="P:chemotaxis"/>
    <property type="evidence" value="ECO:0007669"/>
    <property type="project" value="UniProtKB-KW"/>
</dbReference>
<organism evidence="14 15">
    <name type="scientific">Marinospirillum alkaliphilum DSM 21637</name>
    <dbReference type="NCBI Taxonomy" id="1122209"/>
    <lineage>
        <taxon>Bacteria</taxon>
        <taxon>Pseudomonadati</taxon>
        <taxon>Pseudomonadota</taxon>
        <taxon>Gammaproteobacteria</taxon>
        <taxon>Oceanospirillales</taxon>
        <taxon>Oceanospirillaceae</taxon>
        <taxon>Marinospirillum</taxon>
    </lineage>
</organism>
<dbReference type="SUPFAM" id="SSF103190">
    <property type="entry name" value="Sensory domain-like"/>
    <property type="match status" value="1"/>
</dbReference>
<sequence length="647" mass="69128">MTRSNAADRSGLGFGARLTLMILALLLVSITLLISLVMLQYRQALTQDVLNEMTTRSQGNAGAFTDWLLARQDEMRYLATVDAVVNLDADASAQLMARMTELGGFYDTIFLVSPEGRGLAGVSLENGRARIMSSDEAYAFNVADRDWFRSAISGRDTFSQPVISRATGNQVSTVAIPVRQDGRIVAVMRGAVQINTLVDRLAALRRDAGTEIYMIGSNGRAITPAASIGNAEVELQTEAAVAARNRQNLTGEYTNAAGQPVIGSLAFIELLGWGLAVETESRVAMAELYRMLWLVVGLTLVVLVVSMGVCMLLVRSVTRTLGGDPAYAADVVHLVSEGDLVTPIALKKGDDTSLLASIHTMQLKLRHILGEIGSYSDQVAAASTQLAQINDQTSQGIQTQAEEISSSAAAMTEMTATLEEVARNTQNTADASRDALTAANNGRQAVRSTLDSISELSQEVEHATQTINELKENSDQIGKILVVIEGIAEQTNLLALNAAIEAARAGDSGRGFAVVADEVRSLASRTMASTTEIQAMIERLQKGADRAVVAMDVSLKGTHSSVASAREMDEKLNHIADAVQQIDQNAQQIASATEEQTLVSRDINQSINNISEVAEMTAGSVRESSEASESLAHLAEQLKGLVAQFRT</sequence>
<dbReference type="InterPro" id="IPR033479">
    <property type="entry name" value="dCache_1"/>
</dbReference>
<name>A0A1K1YFN8_9GAMM</name>
<dbReference type="InterPro" id="IPR029151">
    <property type="entry name" value="Sensor-like_sf"/>
</dbReference>
<accession>A0A1K1YFN8</accession>
<feature type="transmembrane region" description="Helical" evidence="11">
    <location>
        <begin position="20"/>
        <end position="39"/>
    </location>
</feature>
<dbReference type="AlphaFoldDB" id="A0A1K1YFN8"/>
<dbReference type="InterPro" id="IPR000727">
    <property type="entry name" value="T_SNARE_dom"/>
</dbReference>
<evidence type="ECO:0000259" key="12">
    <source>
        <dbReference type="PROSITE" id="PS50111"/>
    </source>
</evidence>
<dbReference type="OrthoDB" id="2489132at2"/>
<evidence type="ECO:0000256" key="8">
    <source>
        <dbReference type="ARBA" id="ARBA00023224"/>
    </source>
</evidence>
<keyword evidence="2" id="KW-1003">Cell membrane</keyword>
<evidence type="ECO:0000259" key="13">
    <source>
        <dbReference type="PROSITE" id="PS50192"/>
    </source>
</evidence>
<dbReference type="GO" id="GO:0007165">
    <property type="term" value="P:signal transduction"/>
    <property type="evidence" value="ECO:0007669"/>
    <property type="project" value="UniProtKB-KW"/>
</dbReference>
<evidence type="ECO:0000256" key="3">
    <source>
        <dbReference type="ARBA" id="ARBA00022500"/>
    </source>
</evidence>
<evidence type="ECO:0000256" key="9">
    <source>
        <dbReference type="ARBA" id="ARBA00029447"/>
    </source>
</evidence>
<protein>
    <submittedName>
        <fullName evidence="14">Methyl-accepting chemotaxis protein</fullName>
    </submittedName>
</protein>
<keyword evidence="7 11" id="KW-0472">Membrane</keyword>
<evidence type="ECO:0000256" key="5">
    <source>
        <dbReference type="ARBA" id="ARBA00022692"/>
    </source>
</evidence>
<evidence type="ECO:0000256" key="11">
    <source>
        <dbReference type="SAM" id="Phobius"/>
    </source>
</evidence>
<keyword evidence="3" id="KW-0145">Chemotaxis</keyword>
<evidence type="ECO:0000256" key="4">
    <source>
        <dbReference type="ARBA" id="ARBA00022519"/>
    </source>
</evidence>
<evidence type="ECO:0000256" key="7">
    <source>
        <dbReference type="ARBA" id="ARBA00023136"/>
    </source>
</evidence>
<dbReference type="Proteomes" id="UP000182350">
    <property type="component" value="Unassembled WGS sequence"/>
</dbReference>
<feature type="transmembrane region" description="Helical" evidence="11">
    <location>
        <begin position="291"/>
        <end position="314"/>
    </location>
</feature>
<feature type="domain" description="Methyl-accepting transducer" evidence="12">
    <location>
        <begin position="375"/>
        <end position="611"/>
    </location>
</feature>
<dbReference type="PROSITE" id="PS50192">
    <property type="entry name" value="T_SNARE"/>
    <property type="match status" value="1"/>
</dbReference>
<dbReference type="STRING" id="1122209.SAMN02745752_02198"/>
<dbReference type="FunFam" id="1.10.287.950:FF:000001">
    <property type="entry name" value="Methyl-accepting chemotaxis sensory transducer"/>
    <property type="match status" value="1"/>
</dbReference>
<evidence type="ECO:0000256" key="1">
    <source>
        <dbReference type="ARBA" id="ARBA00004429"/>
    </source>
</evidence>
<dbReference type="PANTHER" id="PTHR32089:SF112">
    <property type="entry name" value="LYSOZYME-LIKE PROTEIN-RELATED"/>
    <property type="match status" value="1"/>
</dbReference>
<comment type="subcellular location">
    <subcellularLocation>
        <location evidence="1">Cell inner membrane</location>
        <topology evidence="1">Multi-pass membrane protein</topology>
    </subcellularLocation>
</comment>
<keyword evidence="5 11" id="KW-0812">Transmembrane</keyword>
<evidence type="ECO:0000313" key="15">
    <source>
        <dbReference type="Proteomes" id="UP000182350"/>
    </source>
</evidence>
<evidence type="ECO:0000256" key="10">
    <source>
        <dbReference type="PROSITE-ProRule" id="PRU00284"/>
    </source>
</evidence>
<dbReference type="Gene3D" id="3.30.450.20">
    <property type="entry name" value="PAS domain"/>
    <property type="match status" value="1"/>
</dbReference>
<evidence type="ECO:0000313" key="14">
    <source>
        <dbReference type="EMBL" id="SFX60180.1"/>
    </source>
</evidence>
<dbReference type="EMBL" id="FPJW01000008">
    <property type="protein sequence ID" value="SFX60180.1"/>
    <property type="molecule type" value="Genomic_DNA"/>
</dbReference>
<gene>
    <name evidence="14" type="ORF">SAMN02745752_02198</name>
</gene>
<dbReference type="Pfam" id="PF02743">
    <property type="entry name" value="dCache_1"/>
    <property type="match status" value="1"/>
</dbReference>
<proteinExistence type="inferred from homology"/>
<dbReference type="PANTHER" id="PTHR32089">
    <property type="entry name" value="METHYL-ACCEPTING CHEMOTAXIS PROTEIN MCPB"/>
    <property type="match status" value="1"/>
</dbReference>
<dbReference type="GO" id="GO:0005886">
    <property type="term" value="C:plasma membrane"/>
    <property type="evidence" value="ECO:0007669"/>
    <property type="project" value="UniProtKB-SubCell"/>
</dbReference>
<dbReference type="PROSITE" id="PS50111">
    <property type="entry name" value="CHEMOTAXIS_TRANSDUC_2"/>
    <property type="match status" value="1"/>
</dbReference>
<dbReference type="Gene3D" id="1.10.287.950">
    <property type="entry name" value="Methyl-accepting chemotaxis protein"/>
    <property type="match status" value="1"/>
</dbReference>
<evidence type="ECO:0000256" key="2">
    <source>
        <dbReference type="ARBA" id="ARBA00022475"/>
    </source>
</evidence>
<feature type="domain" description="T-SNARE coiled-coil homology" evidence="13">
    <location>
        <begin position="562"/>
        <end position="624"/>
    </location>
</feature>